<gene>
    <name evidence="13" type="ORF">B7463_g726</name>
</gene>
<evidence type="ECO:0000313" key="14">
    <source>
        <dbReference type="Proteomes" id="UP000258309"/>
    </source>
</evidence>
<dbReference type="OrthoDB" id="47785at2759"/>
<dbReference type="OMA" id="PLIKECW"/>
<evidence type="ECO:0000256" key="2">
    <source>
        <dbReference type="ARBA" id="ARBA00010205"/>
    </source>
</evidence>
<dbReference type="AlphaFoldDB" id="A0A3E2HQZ2"/>
<feature type="active site" description="Proton donor/acceptor" evidence="9">
    <location>
        <position position="403"/>
    </location>
</feature>
<evidence type="ECO:0000256" key="7">
    <source>
        <dbReference type="ARBA" id="ARBA00023204"/>
    </source>
</evidence>
<comment type="subcellular location">
    <subcellularLocation>
        <location evidence="1">Nucleus</location>
    </subcellularLocation>
</comment>
<keyword evidence="8" id="KW-0539">Nucleus</keyword>
<organism evidence="13 14">
    <name type="scientific">Scytalidium lignicola</name>
    <name type="common">Hyphomycete</name>
    <dbReference type="NCBI Taxonomy" id="5539"/>
    <lineage>
        <taxon>Eukaryota</taxon>
        <taxon>Fungi</taxon>
        <taxon>Dikarya</taxon>
        <taxon>Ascomycota</taxon>
        <taxon>Pezizomycotina</taxon>
        <taxon>Leotiomycetes</taxon>
        <taxon>Leotiomycetes incertae sedis</taxon>
        <taxon>Scytalidium</taxon>
    </lineage>
</organism>
<evidence type="ECO:0000256" key="6">
    <source>
        <dbReference type="ARBA" id="ARBA00022839"/>
    </source>
</evidence>
<protein>
    <recommendedName>
        <fullName evidence="15">Tyrosyl-DNA phosphodiesterase</fullName>
    </recommendedName>
</protein>
<keyword evidence="6" id="KW-0269">Exonuclease</keyword>
<dbReference type="GO" id="GO:0004527">
    <property type="term" value="F:exonuclease activity"/>
    <property type="evidence" value="ECO:0007669"/>
    <property type="project" value="UniProtKB-KW"/>
</dbReference>
<evidence type="ECO:0000256" key="11">
    <source>
        <dbReference type="PIRSR" id="PIRSR610347-3"/>
    </source>
</evidence>
<feature type="binding site" evidence="10">
    <location>
        <position position="158"/>
    </location>
    <ligand>
        <name>substrate</name>
    </ligand>
</feature>
<keyword evidence="5" id="KW-0378">Hydrolase</keyword>
<evidence type="ECO:0000256" key="3">
    <source>
        <dbReference type="ARBA" id="ARBA00022722"/>
    </source>
</evidence>
<evidence type="ECO:0000256" key="10">
    <source>
        <dbReference type="PIRSR" id="PIRSR610347-2"/>
    </source>
</evidence>
<sequence length="524" mass="58914">MEEPPEERASKRRRLRSEEDNGHSPHKTLERSISPPALRNGSKRSSPRRSSSSQGILPSQFQLTSIRDLPASVNQDTVSLKDILGDPLIAECWEFNYLHDLDFLMDAFDPDVKDSVKVHVVHGFWKHEDSSREKAKKYKNITLHTAYMGAMFGTHHSKMIILLRHDATAQVIIHTANMIPFDWTNMTQAVWRSPLLPEITDDHPEPPKSDIYGTGSKFKTDLLNYLKAYDQRKTICAPLVKALSSHDFSKIRAALVSSVPGKHKVNESATQYGWQALKKVINTIPVKSTEPEIVVQISSIATLGSTDAWLKETFFKSMRSKGDSQSSKLFRIIFPTADEVRRSLNGYNSGSALHTKIQSAAQQKQFRYLKPLLYHWAGDGEQHAADSKTQTECDAGRKRAAPHIKTYIRFSDSSHSSIDWMMITSANLSKQAWGEALNAAGETRISSYEIGVLVWPGLFGEDARMVPAFKSDTPDIVAQEGEVVIGARMPYSLPLVPYGRDDEPWVATTAYTEPDWMGQQWNVE</sequence>
<dbReference type="SUPFAM" id="SSF56024">
    <property type="entry name" value="Phospholipase D/nuclease"/>
    <property type="match status" value="2"/>
</dbReference>
<evidence type="ECO:0000313" key="13">
    <source>
        <dbReference type="EMBL" id="RFU35702.1"/>
    </source>
</evidence>
<feature type="active site" description="Nucleophile" evidence="9">
    <location>
        <position position="156"/>
    </location>
</feature>
<dbReference type="FunFam" id="3.30.870.10:FF:000038">
    <property type="entry name" value="Probable tyrosyl-DNA phosphodiesterase"/>
    <property type="match status" value="1"/>
</dbReference>
<evidence type="ECO:0000256" key="8">
    <source>
        <dbReference type="ARBA" id="ARBA00023242"/>
    </source>
</evidence>
<evidence type="ECO:0000256" key="12">
    <source>
        <dbReference type="SAM" id="MobiDB-lite"/>
    </source>
</evidence>
<dbReference type="GO" id="GO:0017005">
    <property type="term" value="F:3'-tyrosyl-DNA phosphodiesterase activity"/>
    <property type="evidence" value="ECO:0007669"/>
    <property type="project" value="TreeGrafter"/>
</dbReference>
<evidence type="ECO:0000256" key="5">
    <source>
        <dbReference type="ARBA" id="ARBA00022801"/>
    </source>
</evidence>
<dbReference type="EMBL" id="NCSJ02000006">
    <property type="protein sequence ID" value="RFU35702.1"/>
    <property type="molecule type" value="Genomic_DNA"/>
</dbReference>
<feature type="non-terminal residue" evidence="13">
    <location>
        <position position="1"/>
    </location>
</feature>
<comment type="similarity">
    <text evidence="2">Belongs to the tyrosyl-DNA phosphodiesterase family.</text>
</comment>
<dbReference type="CDD" id="cd09194">
    <property type="entry name" value="PLDc_yTdp1_1"/>
    <property type="match status" value="1"/>
</dbReference>
<feature type="binding site" evidence="10">
    <location>
        <position position="405"/>
    </location>
    <ligand>
        <name>substrate</name>
    </ligand>
</feature>
<keyword evidence="14" id="KW-1185">Reference proteome</keyword>
<dbReference type="STRING" id="5539.A0A3E2HQZ2"/>
<dbReference type="InterPro" id="IPR010347">
    <property type="entry name" value="Tdp1"/>
</dbReference>
<keyword evidence="7" id="KW-0234">DNA repair</keyword>
<comment type="caution">
    <text evidence="13">The sequence shown here is derived from an EMBL/GenBank/DDBJ whole genome shotgun (WGS) entry which is preliminary data.</text>
</comment>
<evidence type="ECO:0008006" key="15">
    <source>
        <dbReference type="Google" id="ProtNLM"/>
    </source>
</evidence>
<dbReference type="GO" id="GO:0005634">
    <property type="term" value="C:nucleus"/>
    <property type="evidence" value="ECO:0007669"/>
    <property type="project" value="UniProtKB-SubCell"/>
</dbReference>
<dbReference type="GO" id="GO:0003690">
    <property type="term" value="F:double-stranded DNA binding"/>
    <property type="evidence" value="ECO:0007669"/>
    <property type="project" value="TreeGrafter"/>
</dbReference>
<evidence type="ECO:0000256" key="1">
    <source>
        <dbReference type="ARBA" id="ARBA00004123"/>
    </source>
</evidence>
<dbReference type="GO" id="GO:0003697">
    <property type="term" value="F:single-stranded DNA binding"/>
    <property type="evidence" value="ECO:0007669"/>
    <property type="project" value="TreeGrafter"/>
</dbReference>
<dbReference type="Proteomes" id="UP000258309">
    <property type="component" value="Unassembled WGS sequence"/>
</dbReference>
<reference evidence="13 14" key="1">
    <citation type="submission" date="2018-05" db="EMBL/GenBank/DDBJ databases">
        <title>Draft genome sequence of Scytalidium lignicola DSM 105466, a ubiquitous saprotrophic fungus.</title>
        <authorList>
            <person name="Buettner E."/>
            <person name="Gebauer A.M."/>
            <person name="Hofrichter M."/>
            <person name="Liers C."/>
            <person name="Kellner H."/>
        </authorList>
    </citation>
    <scope>NUCLEOTIDE SEQUENCE [LARGE SCALE GENOMIC DNA]</scope>
    <source>
        <strain evidence="13 14">DSM 105466</strain>
    </source>
</reference>
<dbReference type="CDD" id="cd09123">
    <property type="entry name" value="PLDc_Tdp1_2"/>
    <property type="match status" value="1"/>
</dbReference>
<feature type="site" description="Interaction with DNA" evidence="11">
    <location>
        <position position="429"/>
    </location>
</feature>
<keyword evidence="4" id="KW-0227">DNA damage</keyword>
<feature type="region of interest" description="Disordered" evidence="12">
    <location>
        <begin position="1"/>
        <end position="57"/>
    </location>
</feature>
<dbReference type="PANTHER" id="PTHR12415">
    <property type="entry name" value="TYROSYL-DNA PHOSPHODIESTERASE 1"/>
    <property type="match status" value="1"/>
</dbReference>
<dbReference type="PANTHER" id="PTHR12415:SF0">
    <property type="entry name" value="TYROSYL-DNA PHOSPHODIESTERASE 1"/>
    <property type="match status" value="1"/>
</dbReference>
<accession>A0A3E2HQZ2</accession>
<feature type="compositionally biased region" description="Basic and acidic residues" evidence="12">
    <location>
        <begin position="16"/>
        <end position="30"/>
    </location>
</feature>
<dbReference type="GO" id="GO:0006281">
    <property type="term" value="P:DNA repair"/>
    <property type="evidence" value="ECO:0007669"/>
    <property type="project" value="UniProtKB-KW"/>
</dbReference>
<keyword evidence="3" id="KW-0540">Nuclease</keyword>
<feature type="non-terminal residue" evidence="13">
    <location>
        <position position="524"/>
    </location>
</feature>
<dbReference type="Gene3D" id="3.30.870.10">
    <property type="entry name" value="Endonuclease Chain A"/>
    <property type="match status" value="2"/>
</dbReference>
<evidence type="ECO:0000256" key="4">
    <source>
        <dbReference type="ARBA" id="ARBA00022763"/>
    </source>
</evidence>
<proteinExistence type="inferred from homology"/>
<name>A0A3E2HQZ2_SCYLI</name>
<dbReference type="Pfam" id="PF06087">
    <property type="entry name" value="Tyr-DNA_phospho"/>
    <property type="match status" value="1"/>
</dbReference>
<evidence type="ECO:0000256" key="9">
    <source>
        <dbReference type="PIRSR" id="PIRSR610347-1"/>
    </source>
</evidence>